<organism evidence="5 6">
    <name type="scientific">Streptomyces rhizosphaericus</name>
    <dbReference type="NCBI Taxonomy" id="114699"/>
    <lineage>
        <taxon>Bacteria</taxon>
        <taxon>Bacillati</taxon>
        <taxon>Actinomycetota</taxon>
        <taxon>Actinomycetes</taxon>
        <taxon>Kitasatosporales</taxon>
        <taxon>Streptomycetaceae</taxon>
        <taxon>Streptomyces</taxon>
        <taxon>Streptomyces violaceusniger group</taxon>
    </lineage>
</organism>
<evidence type="ECO:0000313" key="5">
    <source>
        <dbReference type="EMBL" id="NEW76476.1"/>
    </source>
</evidence>
<dbReference type="SMART" id="SM00922">
    <property type="entry name" value="MR_MLE"/>
    <property type="match status" value="1"/>
</dbReference>
<keyword evidence="6" id="KW-1185">Reference proteome</keyword>
<dbReference type="InterPro" id="IPR029065">
    <property type="entry name" value="Enolase_C-like"/>
</dbReference>
<dbReference type="Proteomes" id="UP000476310">
    <property type="component" value="Unassembled WGS sequence"/>
</dbReference>
<dbReference type="InterPro" id="IPR029017">
    <property type="entry name" value="Enolase-like_N"/>
</dbReference>
<evidence type="ECO:0000256" key="2">
    <source>
        <dbReference type="ARBA" id="ARBA00022723"/>
    </source>
</evidence>
<dbReference type="EMBL" id="JAAIKT010000083">
    <property type="protein sequence ID" value="NEW76476.1"/>
    <property type="molecule type" value="Genomic_DNA"/>
</dbReference>
<dbReference type="Pfam" id="PF02746">
    <property type="entry name" value="MR_MLE_N"/>
    <property type="match status" value="1"/>
</dbReference>
<feature type="domain" description="Mandelate racemase/muconate lactonizing enzyme C-terminal" evidence="4">
    <location>
        <begin position="159"/>
        <end position="257"/>
    </location>
</feature>
<gene>
    <name evidence="5" type="ORF">G4H13_40530</name>
</gene>
<dbReference type="AlphaFoldDB" id="A0A6G4ASM1"/>
<dbReference type="GO" id="GO:0000287">
    <property type="term" value="F:magnesium ion binding"/>
    <property type="evidence" value="ECO:0007669"/>
    <property type="project" value="TreeGrafter"/>
</dbReference>
<proteinExistence type="predicted"/>
<dbReference type="SUPFAM" id="SSF54826">
    <property type="entry name" value="Enolase N-terminal domain-like"/>
    <property type="match status" value="1"/>
</dbReference>
<sequence>MGASSRAQDRPPLRGRIDEGAFGLRVRSIVVDELRFPIEPPLTLAGRLVRTREYAVVQVTLADGTTGTSYVLTRGRPIAAEAVALAHRVVGAPLESMFAREDWAGGHAPDQRAAAVLDHCAWDLLGQAHQLPIWQLFGDARPSLPVLLVAGYRRAGEDDRAMARRLADRVSEGFDLIKIAADPQPDATTRLLSAIREVVGPEDLDLVLDLGFAGPDRAQMLDAVRDWKPFGVRWVEDPWPVTATADIAALRAAGAVPVAVGDEASPAELRGLLDHAAVDVLRADATTVGGLSGLHRILSDAPVPVSTHVYPETHRHLAFTAGDESPLEMFPSRDPFDFADRFVDTDDLTPVDGRLGAPRTPGLGLRYRAESVTRYRVRSTTVEAS</sequence>
<dbReference type="GO" id="GO:0016836">
    <property type="term" value="F:hydro-lyase activity"/>
    <property type="evidence" value="ECO:0007669"/>
    <property type="project" value="TreeGrafter"/>
</dbReference>
<evidence type="ECO:0000256" key="3">
    <source>
        <dbReference type="ARBA" id="ARBA00022842"/>
    </source>
</evidence>
<dbReference type="GO" id="GO:0016052">
    <property type="term" value="P:carbohydrate catabolic process"/>
    <property type="evidence" value="ECO:0007669"/>
    <property type="project" value="TreeGrafter"/>
</dbReference>
<dbReference type="RefSeq" id="WP_164435405.1">
    <property type="nucleotide sequence ID" value="NZ_JAAIKT010000083.1"/>
</dbReference>
<dbReference type="SUPFAM" id="SSF51604">
    <property type="entry name" value="Enolase C-terminal domain-like"/>
    <property type="match status" value="1"/>
</dbReference>
<evidence type="ECO:0000259" key="4">
    <source>
        <dbReference type="SMART" id="SM00922"/>
    </source>
</evidence>
<dbReference type="Gene3D" id="3.30.390.10">
    <property type="entry name" value="Enolase-like, N-terminal domain"/>
    <property type="match status" value="1"/>
</dbReference>
<comment type="caution">
    <text evidence="5">The sequence shown here is derived from an EMBL/GenBank/DDBJ whole genome shotgun (WGS) entry which is preliminary data.</text>
</comment>
<dbReference type="InterPro" id="IPR046945">
    <property type="entry name" value="RHMD-like"/>
</dbReference>
<dbReference type="Pfam" id="PF13378">
    <property type="entry name" value="MR_MLE_C"/>
    <property type="match status" value="1"/>
</dbReference>
<dbReference type="InterPro" id="IPR036849">
    <property type="entry name" value="Enolase-like_C_sf"/>
</dbReference>
<dbReference type="InterPro" id="IPR013342">
    <property type="entry name" value="Mandelate_racemase_C"/>
</dbReference>
<accession>A0A6G4ASM1</accession>
<dbReference type="Gene3D" id="3.20.20.120">
    <property type="entry name" value="Enolase-like C-terminal domain"/>
    <property type="match status" value="1"/>
</dbReference>
<name>A0A6G4ASM1_9ACTN</name>
<evidence type="ECO:0000256" key="1">
    <source>
        <dbReference type="ARBA" id="ARBA00001946"/>
    </source>
</evidence>
<dbReference type="InterPro" id="IPR013341">
    <property type="entry name" value="Mandelate_racemase_N_dom"/>
</dbReference>
<keyword evidence="3" id="KW-0460">Magnesium</keyword>
<evidence type="ECO:0000313" key="6">
    <source>
        <dbReference type="Proteomes" id="UP000476310"/>
    </source>
</evidence>
<dbReference type="PANTHER" id="PTHR13794">
    <property type="entry name" value="ENOLASE SUPERFAMILY, MANDELATE RACEMASE"/>
    <property type="match status" value="1"/>
</dbReference>
<keyword evidence="2" id="KW-0479">Metal-binding</keyword>
<dbReference type="PANTHER" id="PTHR13794:SF58">
    <property type="entry name" value="MITOCHONDRIAL ENOLASE SUPERFAMILY MEMBER 1"/>
    <property type="match status" value="1"/>
</dbReference>
<protein>
    <recommendedName>
        <fullName evidence="4">Mandelate racemase/muconate lactonizing enzyme C-terminal domain-containing protein</fullName>
    </recommendedName>
</protein>
<comment type="cofactor">
    <cofactor evidence="1">
        <name>Mg(2+)</name>
        <dbReference type="ChEBI" id="CHEBI:18420"/>
    </cofactor>
</comment>
<dbReference type="SFLD" id="SFLDS00001">
    <property type="entry name" value="Enolase"/>
    <property type="match status" value="1"/>
</dbReference>
<reference evidence="5" key="1">
    <citation type="submission" date="2020-02" db="EMBL/GenBank/DDBJ databases">
        <title>A new Streptomyces sp. for controlling soil-borne diseases.</title>
        <authorList>
            <person name="Li X."/>
            <person name="Tian Y."/>
            <person name="Gao K."/>
        </authorList>
    </citation>
    <scope>NUCLEOTIDE SEQUENCE [LARGE SCALE GENOMIC DNA]</scope>
    <source>
        <strain evidence="5">0250</strain>
    </source>
</reference>